<dbReference type="EMBL" id="CADCTS010000444">
    <property type="protein sequence ID" value="CAA9330506.1"/>
    <property type="molecule type" value="Genomic_DNA"/>
</dbReference>
<sequence length="25" mass="2577">AARVGLDRGRAAPAPACRFGDHRGV</sequence>
<reference evidence="2" key="1">
    <citation type="submission" date="2020-02" db="EMBL/GenBank/DDBJ databases">
        <authorList>
            <person name="Meier V. D."/>
        </authorList>
    </citation>
    <scope>NUCLEOTIDE SEQUENCE</scope>
    <source>
        <strain evidence="2">AVDCRST_MAG48</strain>
    </source>
</reference>
<feature type="non-terminal residue" evidence="2">
    <location>
        <position position="25"/>
    </location>
</feature>
<dbReference type="AlphaFoldDB" id="A0A6J4LFS2"/>
<protein>
    <submittedName>
        <fullName evidence="2">Uncharacterized protein</fullName>
    </submittedName>
</protein>
<feature type="region of interest" description="Disordered" evidence="1">
    <location>
        <begin position="1"/>
        <end position="25"/>
    </location>
</feature>
<evidence type="ECO:0000313" key="2">
    <source>
        <dbReference type="EMBL" id="CAA9330506.1"/>
    </source>
</evidence>
<proteinExistence type="predicted"/>
<feature type="non-terminal residue" evidence="2">
    <location>
        <position position="1"/>
    </location>
</feature>
<evidence type="ECO:0000256" key="1">
    <source>
        <dbReference type="SAM" id="MobiDB-lite"/>
    </source>
</evidence>
<accession>A0A6J4LFS2</accession>
<feature type="compositionally biased region" description="Basic and acidic residues" evidence="1">
    <location>
        <begin position="1"/>
        <end position="10"/>
    </location>
</feature>
<organism evidence="2">
    <name type="scientific">uncultured Friedmanniella sp</name>
    <dbReference type="NCBI Taxonomy" id="335381"/>
    <lineage>
        <taxon>Bacteria</taxon>
        <taxon>Bacillati</taxon>
        <taxon>Actinomycetota</taxon>
        <taxon>Actinomycetes</taxon>
        <taxon>Propionibacteriales</taxon>
        <taxon>Nocardioidaceae</taxon>
        <taxon>Friedmanniella</taxon>
        <taxon>environmental samples</taxon>
    </lineage>
</organism>
<gene>
    <name evidence="2" type="ORF">AVDCRST_MAG48-3118</name>
</gene>
<name>A0A6J4LFS2_9ACTN</name>